<reference evidence="1" key="1">
    <citation type="journal article" date="2023" name="Mol. Biol. Evol.">
        <title>Third-Generation Sequencing Reveals the Adaptive Role of the Epigenome in Three Deep-Sea Polychaetes.</title>
        <authorList>
            <person name="Perez M."/>
            <person name="Aroh O."/>
            <person name="Sun Y."/>
            <person name="Lan Y."/>
            <person name="Juniper S.K."/>
            <person name="Young C.R."/>
            <person name="Angers B."/>
            <person name="Qian P.Y."/>
        </authorList>
    </citation>
    <scope>NUCLEOTIDE SEQUENCE</scope>
    <source>
        <strain evidence="1">R07B-5</strain>
    </source>
</reference>
<evidence type="ECO:0000313" key="1">
    <source>
        <dbReference type="EMBL" id="KAK2163836.1"/>
    </source>
</evidence>
<evidence type="ECO:0000313" key="2">
    <source>
        <dbReference type="Proteomes" id="UP001209878"/>
    </source>
</evidence>
<proteinExistence type="predicted"/>
<comment type="caution">
    <text evidence="1">The sequence shown here is derived from an EMBL/GenBank/DDBJ whole genome shotgun (WGS) entry which is preliminary data.</text>
</comment>
<sequence length="71" mass="8150">MKLVNNNIVNINNYSSAMRRLCLSGFRLVALFCCLVAPPFAVHNAHNQDERQLVERSSLIWHFSNKDCLLC</sequence>
<accession>A0AAD9K3F3</accession>
<keyword evidence="2" id="KW-1185">Reference proteome</keyword>
<gene>
    <name evidence="1" type="ORF">NP493_1444g01020</name>
</gene>
<dbReference type="EMBL" id="JAODUO010001444">
    <property type="protein sequence ID" value="KAK2163836.1"/>
    <property type="molecule type" value="Genomic_DNA"/>
</dbReference>
<protein>
    <submittedName>
        <fullName evidence="1">Uncharacterized protein</fullName>
    </submittedName>
</protein>
<dbReference type="AlphaFoldDB" id="A0AAD9K3F3"/>
<organism evidence="1 2">
    <name type="scientific">Ridgeia piscesae</name>
    <name type="common">Tubeworm</name>
    <dbReference type="NCBI Taxonomy" id="27915"/>
    <lineage>
        <taxon>Eukaryota</taxon>
        <taxon>Metazoa</taxon>
        <taxon>Spiralia</taxon>
        <taxon>Lophotrochozoa</taxon>
        <taxon>Annelida</taxon>
        <taxon>Polychaeta</taxon>
        <taxon>Sedentaria</taxon>
        <taxon>Canalipalpata</taxon>
        <taxon>Sabellida</taxon>
        <taxon>Siboglinidae</taxon>
        <taxon>Ridgeia</taxon>
    </lineage>
</organism>
<dbReference type="Proteomes" id="UP001209878">
    <property type="component" value="Unassembled WGS sequence"/>
</dbReference>
<name>A0AAD9K3F3_RIDPI</name>